<dbReference type="Gene3D" id="1.10.10.10">
    <property type="entry name" value="Winged helix-like DNA-binding domain superfamily/Winged helix DNA-binding domain"/>
    <property type="match status" value="1"/>
</dbReference>
<dbReference type="Proteomes" id="UP001058381">
    <property type="component" value="Chromosome"/>
</dbReference>
<evidence type="ECO:0000256" key="3">
    <source>
        <dbReference type="ARBA" id="ARBA00023125"/>
    </source>
</evidence>
<dbReference type="PANTHER" id="PTHR30346">
    <property type="entry name" value="TRANSCRIPTIONAL DUAL REGULATOR HCAR-RELATED"/>
    <property type="match status" value="1"/>
</dbReference>
<gene>
    <name evidence="6" type="ORF">M0D43_16030</name>
</gene>
<organism evidence="6 7">
    <name type="scientific">Xanthomonas prunicola</name>
    <dbReference type="NCBI Taxonomy" id="2053930"/>
    <lineage>
        <taxon>Bacteria</taxon>
        <taxon>Pseudomonadati</taxon>
        <taxon>Pseudomonadota</taxon>
        <taxon>Gammaproteobacteria</taxon>
        <taxon>Lysobacterales</taxon>
        <taxon>Lysobacteraceae</taxon>
        <taxon>Xanthomonas</taxon>
    </lineage>
</organism>
<feature type="domain" description="HTH lysR-type" evidence="5">
    <location>
        <begin position="8"/>
        <end position="65"/>
    </location>
</feature>
<evidence type="ECO:0000256" key="1">
    <source>
        <dbReference type="ARBA" id="ARBA00009437"/>
    </source>
</evidence>
<dbReference type="Pfam" id="PF03466">
    <property type="entry name" value="LysR_substrate"/>
    <property type="match status" value="1"/>
</dbReference>
<dbReference type="EMBL" id="CP096142">
    <property type="protein sequence ID" value="UXA64446.1"/>
    <property type="molecule type" value="Genomic_DNA"/>
</dbReference>
<dbReference type="AlphaFoldDB" id="A0A9Q9IX00"/>
<dbReference type="GO" id="GO:0003677">
    <property type="term" value="F:DNA binding"/>
    <property type="evidence" value="ECO:0007669"/>
    <property type="project" value="UniProtKB-KW"/>
</dbReference>
<dbReference type="PRINTS" id="PR00039">
    <property type="entry name" value="HTHLYSR"/>
</dbReference>
<dbReference type="Gene3D" id="3.40.190.10">
    <property type="entry name" value="Periplasmic binding protein-like II"/>
    <property type="match status" value="2"/>
</dbReference>
<comment type="similarity">
    <text evidence="1">Belongs to the LysR transcriptional regulatory family.</text>
</comment>
<dbReference type="SUPFAM" id="SSF46785">
    <property type="entry name" value="Winged helix' DNA-binding domain"/>
    <property type="match status" value="1"/>
</dbReference>
<dbReference type="SUPFAM" id="SSF53850">
    <property type="entry name" value="Periplasmic binding protein-like II"/>
    <property type="match status" value="1"/>
</dbReference>
<dbReference type="GO" id="GO:0003700">
    <property type="term" value="F:DNA-binding transcription factor activity"/>
    <property type="evidence" value="ECO:0007669"/>
    <property type="project" value="InterPro"/>
</dbReference>
<protein>
    <submittedName>
        <fullName evidence="6">LysR family transcriptional regulator</fullName>
    </submittedName>
</protein>
<keyword evidence="3" id="KW-0238">DNA-binding</keyword>
<evidence type="ECO:0000259" key="5">
    <source>
        <dbReference type="PROSITE" id="PS50931"/>
    </source>
</evidence>
<evidence type="ECO:0000256" key="4">
    <source>
        <dbReference type="ARBA" id="ARBA00023163"/>
    </source>
</evidence>
<dbReference type="InterPro" id="IPR036388">
    <property type="entry name" value="WH-like_DNA-bd_sf"/>
</dbReference>
<keyword evidence="2" id="KW-0805">Transcription regulation</keyword>
<evidence type="ECO:0000256" key="2">
    <source>
        <dbReference type="ARBA" id="ARBA00023015"/>
    </source>
</evidence>
<dbReference type="GO" id="GO:0032993">
    <property type="term" value="C:protein-DNA complex"/>
    <property type="evidence" value="ECO:0007669"/>
    <property type="project" value="TreeGrafter"/>
</dbReference>
<accession>A0A9Q9IX00</accession>
<reference evidence="6" key="1">
    <citation type="submission" date="2022-04" db="EMBL/GenBank/DDBJ databases">
        <title>Xanthomonas prunicola pv. tritici, a pathogen causing a previously unreported foliar disease of wheat.</title>
        <authorList>
            <person name="Clavijo F."/>
            <person name="Curland R.D."/>
            <person name="Dill-Macky R."/>
            <person name="Pereyra S."/>
            <person name="Roman-Reyna V."/>
            <person name="Siri M.I."/>
        </authorList>
    </citation>
    <scope>NUCLEOTIDE SEQUENCE</scope>
    <source>
        <strain evidence="6">CIX249</strain>
    </source>
</reference>
<dbReference type="InterPro" id="IPR005119">
    <property type="entry name" value="LysR_subst-bd"/>
</dbReference>
<proteinExistence type="inferred from homology"/>
<dbReference type="PANTHER" id="PTHR30346:SF0">
    <property type="entry name" value="HCA OPERON TRANSCRIPTIONAL ACTIVATOR HCAR"/>
    <property type="match status" value="1"/>
</dbReference>
<dbReference type="FunFam" id="1.10.10.10:FF:000001">
    <property type="entry name" value="LysR family transcriptional regulator"/>
    <property type="match status" value="1"/>
</dbReference>
<sequence length="295" mass="32669">MRGASTMFDLQQLRCFVAVADELHFRRAAERLNMTQPPLSRQIQLLEHSVGTALLERNSRHVRLTQAGRSLLAEARAILRMAENAGLRARRIGTGDAGNVSVGFTAGASYRFLPEAIARWRRQAPDVDLQLKEMVSLAQLDALDAGRLDIGLLRPPIQRQGLHSRCVAREPLIAALPEDAPLAHRDSLRLQDFHGQPLVNYAPDEARYFYDLLAQLFGARGIAPRSVQYVSQIHSVLALVRGGMGMALVPEGASGLRYAGIVYLPLREDTPATPVELHLVWKQDNDNPALRRLIA</sequence>
<evidence type="ECO:0000313" key="6">
    <source>
        <dbReference type="EMBL" id="UXA64446.1"/>
    </source>
</evidence>
<dbReference type="PROSITE" id="PS50931">
    <property type="entry name" value="HTH_LYSR"/>
    <property type="match status" value="1"/>
</dbReference>
<keyword evidence="4" id="KW-0804">Transcription</keyword>
<dbReference type="InterPro" id="IPR036390">
    <property type="entry name" value="WH_DNA-bd_sf"/>
</dbReference>
<evidence type="ECO:0000313" key="7">
    <source>
        <dbReference type="Proteomes" id="UP001058381"/>
    </source>
</evidence>
<name>A0A9Q9IX00_9XANT</name>
<dbReference type="InterPro" id="IPR000847">
    <property type="entry name" value="LysR_HTH_N"/>
</dbReference>
<dbReference type="Pfam" id="PF00126">
    <property type="entry name" value="HTH_1"/>
    <property type="match status" value="1"/>
</dbReference>